<organism evidence="2 3">
    <name type="scientific">Clostridium malenominatum</name>
    <dbReference type="NCBI Taxonomy" id="1539"/>
    <lineage>
        <taxon>Bacteria</taxon>
        <taxon>Bacillati</taxon>
        <taxon>Bacillota</taxon>
        <taxon>Clostridia</taxon>
        <taxon>Eubacteriales</taxon>
        <taxon>Clostridiaceae</taxon>
        <taxon>Clostridium</taxon>
    </lineage>
</organism>
<dbReference type="RefSeq" id="WP_343770897.1">
    <property type="nucleotide sequence ID" value="NZ_BAAACF010000006.1"/>
</dbReference>
<evidence type="ECO:0000313" key="2">
    <source>
        <dbReference type="EMBL" id="GAA0729493.1"/>
    </source>
</evidence>
<keyword evidence="3" id="KW-1185">Reference proteome</keyword>
<sequence length="175" mass="20350">MFKQNSIEINNEKYIIRNLNIKDKNIIQKLCEDCTDYYNIVSGEEPKEDTWKEILEDLPPNKTYEEKYVLGIFKDKNLVAIVDLVRDYPDKGEWILGLLLIHPMERRKGLGEKINGLISNMVKDNKGTKLRIGVVEDNSKALNFWRNIGYLEVKRVNLTIGNKENIVIVMNHSVV</sequence>
<dbReference type="CDD" id="cd04301">
    <property type="entry name" value="NAT_SF"/>
    <property type="match status" value="1"/>
</dbReference>
<proteinExistence type="predicted"/>
<dbReference type="Pfam" id="PF00583">
    <property type="entry name" value="Acetyltransf_1"/>
    <property type="match status" value="1"/>
</dbReference>
<name>A0ABN1J5K6_9CLOT</name>
<dbReference type="SUPFAM" id="SSF55729">
    <property type="entry name" value="Acyl-CoA N-acyltransferases (Nat)"/>
    <property type="match status" value="1"/>
</dbReference>
<dbReference type="InterPro" id="IPR000182">
    <property type="entry name" value="GNAT_dom"/>
</dbReference>
<dbReference type="InterPro" id="IPR016181">
    <property type="entry name" value="Acyl_CoA_acyltransferase"/>
</dbReference>
<evidence type="ECO:0000259" key="1">
    <source>
        <dbReference type="PROSITE" id="PS51186"/>
    </source>
</evidence>
<evidence type="ECO:0000313" key="3">
    <source>
        <dbReference type="Proteomes" id="UP001500339"/>
    </source>
</evidence>
<gene>
    <name evidence="2" type="ORF">GCM10008905_29510</name>
</gene>
<dbReference type="Proteomes" id="UP001500339">
    <property type="component" value="Unassembled WGS sequence"/>
</dbReference>
<comment type="caution">
    <text evidence="2">The sequence shown here is derived from an EMBL/GenBank/DDBJ whole genome shotgun (WGS) entry which is preliminary data.</text>
</comment>
<dbReference type="EMBL" id="BAAACF010000006">
    <property type="protein sequence ID" value="GAA0729493.1"/>
    <property type="molecule type" value="Genomic_DNA"/>
</dbReference>
<reference evidence="2 3" key="1">
    <citation type="journal article" date="2019" name="Int. J. Syst. Evol. Microbiol.">
        <title>The Global Catalogue of Microorganisms (GCM) 10K type strain sequencing project: providing services to taxonomists for standard genome sequencing and annotation.</title>
        <authorList>
            <consortium name="The Broad Institute Genomics Platform"/>
            <consortium name="The Broad Institute Genome Sequencing Center for Infectious Disease"/>
            <person name="Wu L."/>
            <person name="Ma J."/>
        </authorList>
    </citation>
    <scope>NUCLEOTIDE SEQUENCE [LARGE SCALE GENOMIC DNA]</scope>
    <source>
        <strain evidence="2 3">JCM 1405</strain>
    </source>
</reference>
<dbReference type="PROSITE" id="PS51186">
    <property type="entry name" value="GNAT"/>
    <property type="match status" value="1"/>
</dbReference>
<feature type="domain" description="N-acetyltransferase" evidence="1">
    <location>
        <begin position="14"/>
        <end position="175"/>
    </location>
</feature>
<dbReference type="Gene3D" id="3.40.630.30">
    <property type="match status" value="1"/>
</dbReference>
<protein>
    <submittedName>
        <fullName evidence="2">GNAT family N-acetyltransferase</fullName>
    </submittedName>
</protein>
<accession>A0ABN1J5K6</accession>